<dbReference type="CDD" id="cd04685">
    <property type="entry name" value="NUDIX_Hydrolase"/>
    <property type="match status" value="1"/>
</dbReference>
<dbReference type="PROSITE" id="PS51462">
    <property type="entry name" value="NUDIX"/>
    <property type="match status" value="1"/>
</dbReference>
<comment type="caution">
    <text evidence="6">The sequence shown here is derived from an EMBL/GenBank/DDBJ whole genome shotgun (WGS) entry which is preliminary data.</text>
</comment>
<evidence type="ECO:0000256" key="1">
    <source>
        <dbReference type="ARBA" id="ARBA00001946"/>
    </source>
</evidence>
<name>A0ABT8PQC8_9ENTR</name>
<dbReference type="Gene3D" id="3.90.79.10">
    <property type="entry name" value="Nucleoside Triphosphate Pyrophosphohydrolase"/>
    <property type="match status" value="1"/>
</dbReference>
<dbReference type="InterPro" id="IPR000086">
    <property type="entry name" value="NUDIX_hydrolase_dom"/>
</dbReference>
<evidence type="ECO:0000256" key="3">
    <source>
        <dbReference type="ARBA" id="ARBA00022842"/>
    </source>
</evidence>
<comment type="similarity">
    <text evidence="4">Belongs to the Nudix hydrolase family.</text>
</comment>
<evidence type="ECO:0000256" key="4">
    <source>
        <dbReference type="RuleBase" id="RU003476"/>
    </source>
</evidence>
<evidence type="ECO:0000313" key="6">
    <source>
        <dbReference type="EMBL" id="MDN8598545.1"/>
    </source>
</evidence>
<dbReference type="Proteomes" id="UP001174867">
    <property type="component" value="Unassembled WGS sequence"/>
</dbReference>
<dbReference type="EMBL" id="JAUJYW010000002">
    <property type="protein sequence ID" value="MDN8598545.1"/>
    <property type="molecule type" value="Genomic_DNA"/>
</dbReference>
<feature type="domain" description="Nudix hydrolase" evidence="5">
    <location>
        <begin position="1"/>
        <end position="145"/>
    </location>
</feature>
<dbReference type="InterPro" id="IPR015797">
    <property type="entry name" value="NUDIX_hydrolase-like_dom_sf"/>
</dbReference>
<keyword evidence="7" id="KW-1185">Reference proteome</keyword>
<accession>A0ABT8PQC8</accession>
<gene>
    <name evidence="6" type="ORF">Q0A17_03805</name>
</gene>
<protein>
    <submittedName>
        <fullName evidence="6">NUDIX domain-containing protein</fullName>
    </submittedName>
</protein>
<comment type="cofactor">
    <cofactor evidence="1">
        <name>Mg(2+)</name>
        <dbReference type="ChEBI" id="CHEBI:18420"/>
    </cofactor>
</comment>
<evidence type="ECO:0000256" key="2">
    <source>
        <dbReference type="ARBA" id="ARBA00022801"/>
    </source>
</evidence>
<dbReference type="RefSeq" id="WP_301697069.1">
    <property type="nucleotide sequence ID" value="NZ_JAUJYW010000002.1"/>
</dbReference>
<keyword evidence="3" id="KW-0460">Magnesium</keyword>
<dbReference type="PANTHER" id="PTHR43046:SF12">
    <property type="entry name" value="GDP-MANNOSE MANNOSYL HYDROLASE"/>
    <property type="match status" value="1"/>
</dbReference>
<dbReference type="Pfam" id="PF00293">
    <property type="entry name" value="NUDIX"/>
    <property type="match status" value="1"/>
</dbReference>
<sequence>MHTRPSSRLIVLSSDNRVLLFRFEHTNDALAGRSYWATPGGGLESVESFEEAALRELYEETGILREFAGPQIAKRRFTMMLPSGESVIADERFFLIRVEGKEAEFSGWSNHEKAVIGDHRWWSLNELRHTEDTVYPLDLVIDILLQQEIQAPGLND</sequence>
<keyword evidence="2 4" id="KW-0378">Hydrolase</keyword>
<evidence type="ECO:0000259" key="5">
    <source>
        <dbReference type="PROSITE" id="PS51462"/>
    </source>
</evidence>
<reference evidence="6 7" key="1">
    <citation type="submission" date="2023-07" db="EMBL/GenBank/DDBJ databases">
        <title>Citrobacter selenititolerans sp. nov., isolated from seleniferous soil.</title>
        <authorList>
            <person name="Zhang S."/>
            <person name="Li K."/>
            <person name="Peng J."/>
            <person name="Wang H."/>
            <person name="Sun J."/>
            <person name="Guo Y."/>
        </authorList>
    </citation>
    <scope>NUCLEOTIDE SEQUENCE [LARGE SCALE GENOMIC DNA]</scope>
    <source>
        <strain evidence="6 7">S2-9</strain>
    </source>
</reference>
<dbReference type="InterPro" id="IPR020084">
    <property type="entry name" value="NUDIX_hydrolase_CS"/>
</dbReference>
<organism evidence="6 7">
    <name type="scientific">Citrobacter enshiensis</name>
    <dbReference type="NCBI Taxonomy" id="2971264"/>
    <lineage>
        <taxon>Bacteria</taxon>
        <taxon>Pseudomonadati</taxon>
        <taxon>Pseudomonadota</taxon>
        <taxon>Gammaproteobacteria</taxon>
        <taxon>Enterobacterales</taxon>
        <taxon>Enterobacteriaceae</taxon>
        <taxon>Citrobacter</taxon>
    </lineage>
</organism>
<proteinExistence type="inferred from homology"/>
<dbReference type="SUPFAM" id="SSF55811">
    <property type="entry name" value="Nudix"/>
    <property type="match status" value="1"/>
</dbReference>
<evidence type="ECO:0000313" key="7">
    <source>
        <dbReference type="Proteomes" id="UP001174867"/>
    </source>
</evidence>
<dbReference type="PROSITE" id="PS00893">
    <property type="entry name" value="NUDIX_BOX"/>
    <property type="match status" value="1"/>
</dbReference>
<dbReference type="PANTHER" id="PTHR43046">
    <property type="entry name" value="GDP-MANNOSE MANNOSYL HYDROLASE"/>
    <property type="match status" value="1"/>
</dbReference>
<dbReference type="InterPro" id="IPR020476">
    <property type="entry name" value="Nudix_hydrolase"/>
</dbReference>
<dbReference type="PRINTS" id="PR00502">
    <property type="entry name" value="NUDIXFAMILY"/>
</dbReference>